<dbReference type="Pfam" id="PF01554">
    <property type="entry name" value="MatE"/>
    <property type="match status" value="1"/>
</dbReference>
<accession>W6TMV0</accession>
<feature type="transmembrane region" description="Helical" evidence="2">
    <location>
        <begin position="54"/>
        <end position="76"/>
    </location>
</feature>
<comment type="caution">
    <text evidence="3">The sequence shown here is derived from an EMBL/GenBank/DDBJ whole genome shotgun (WGS) entry which is preliminary data.</text>
</comment>
<reference evidence="3 4" key="1">
    <citation type="submission" date="2013-12" db="EMBL/GenBank/DDBJ databases">
        <title>Comparative genomics of relapsing fever spirochetes.</title>
        <authorList>
            <person name="Schwan T.G."/>
            <person name="Raffel S.J."/>
            <person name="Porcella S.F."/>
        </authorList>
    </citation>
    <scope>NUCLEOTIDE SEQUENCE [LARGE SCALE GENOMIC DNA]</scope>
    <source>
        <strain evidence="3 4">CR2A</strain>
    </source>
</reference>
<evidence type="ECO:0000313" key="3">
    <source>
        <dbReference type="EMBL" id="ETZ18739.1"/>
    </source>
</evidence>
<keyword evidence="2" id="KW-0812">Transmembrane</keyword>
<keyword evidence="2" id="KW-0472">Membrane</keyword>
<dbReference type="GO" id="GO:0015297">
    <property type="term" value="F:antiporter activity"/>
    <property type="evidence" value="ECO:0007669"/>
    <property type="project" value="InterPro"/>
</dbReference>
<dbReference type="GO" id="GO:0005886">
    <property type="term" value="C:plasma membrane"/>
    <property type="evidence" value="ECO:0007669"/>
    <property type="project" value="TreeGrafter"/>
</dbReference>
<evidence type="ECO:0000256" key="2">
    <source>
        <dbReference type="SAM" id="Phobius"/>
    </source>
</evidence>
<feature type="transmembrane region" description="Helical" evidence="2">
    <location>
        <begin position="88"/>
        <end position="107"/>
    </location>
</feature>
<evidence type="ECO:0000256" key="1">
    <source>
        <dbReference type="ARBA" id="ARBA00022448"/>
    </source>
</evidence>
<dbReference type="PATRIC" id="fig|1432657.3.peg.700"/>
<sequence length="108" mass="12315">MHSLSKSKKSSVYRDVFNIAIPTVIEFFLFNIVAFTDNIMVSYLGDYPVVGVSLANKLFELFSTIAFAVMGAYNILATRQYSQGDIDSFKNTFFISIAILLFFLFYLY</sequence>
<proteinExistence type="predicted"/>
<gene>
    <name evidence="3" type="ORF">BDCR2A_00712</name>
</gene>
<keyword evidence="2" id="KW-1133">Transmembrane helix</keyword>
<dbReference type="InterPro" id="IPR050222">
    <property type="entry name" value="MATE_MdtK"/>
</dbReference>
<keyword evidence="1" id="KW-0813">Transport</keyword>
<organism evidence="3 4">
    <name type="scientific">Borrelia duttonii CR2A</name>
    <dbReference type="NCBI Taxonomy" id="1432657"/>
    <lineage>
        <taxon>Bacteria</taxon>
        <taxon>Pseudomonadati</taxon>
        <taxon>Spirochaetota</taxon>
        <taxon>Spirochaetia</taxon>
        <taxon>Spirochaetales</taxon>
        <taxon>Borreliaceae</taxon>
        <taxon>Borrelia</taxon>
    </lineage>
</organism>
<dbReference type="PANTHER" id="PTHR43298">
    <property type="entry name" value="MULTIDRUG RESISTANCE PROTEIN NORM-RELATED"/>
    <property type="match status" value="1"/>
</dbReference>
<dbReference type="GO" id="GO:0042910">
    <property type="term" value="F:xenobiotic transmembrane transporter activity"/>
    <property type="evidence" value="ECO:0007669"/>
    <property type="project" value="InterPro"/>
</dbReference>
<dbReference type="PANTHER" id="PTHR43298:SF2">
    <property type="entry name" value="FMN_FAD EXPORTER YEEO-RELATED"/>
    <property type="match status" value="1"/>
</dbReference>
<evidence type="ECO:0000313" key="4">
    <source>
        <dbReference type="Proteomes" id="UP000019148"/>
    </source>
</evidence>
<dbReference type="InterPro" id="IPR002528">
    <property type="entry name" value="MATE_fam"/>
</dbReference>
<name>W6TMV0_9SPIR</name>
<feature type="transmembrane region" description="Helical" evidence="2">
    <location>
        <begin position="12"/>
        <end position="34"/>
    </location>
</feature>
<dbReference type="Proteomes" id="UP000019148">
    <property type="component" value="Unassembled WGS sequence"/>
</dbReference>
<dbReference type="AlphaFoldDB" id="W6TMV0"/>
<dbReference type="EMBL" id="AZIT01000001">
    <property type="protein sequence ID" value="ETZ18739.1"/>
    <property type="molecule type" value="Genomic_DNA"/>
</dbReference>
<protein>
    <submittedName>
        <fullName evidence="3">Na+ driven multidrug efflux pump</fullName>
    </submittedName>
</protein>